<dbReference type="SUPFAM" id="SSF53649">
    <property type="entry name" value="Alkaline phosphatase-like"/>
    <property type="match status" value="1"/>
</dbReference>
<organism evidence="8 9">
    <name type="scientific">Colwellia psychrerythraea</name>
    <name type="common">Vibrio psychroerythus</name>
    <dbReference type="NCBI Taxonomy" id="28229"/>
    <lineage>
        <taxon>Bacteria</taxon>
        <taxon>Pseudomonadati</taxon>
        <taxon>Pseudomonadota</taxon>
        <taxon>Gammaproteobacteria</taxon>
        <taxon>Alteromonadales</taxon>
        <taxon>Colwelliaceae</taxon>
        <taxon>Colwellia</taxon>
    </lineage>
</organism>
<feature type="domain" description="Sulfatase N-terminal" evidence="7">
    <location>
        <begin position="9"/>
        <end position="369"/>
    </location>
</feature>
<protein>
    <recommendedName>
        <fullName evidence="7">Sulfatase N-terminal domain-containing protein</fullName>
    </recommendedName>
</protein>
<dbReference type="PANTHER" id="PTHR45953">
    <property type="entry name" value="IDURONATE 2-SULFATASE"/>
    <property type="match status" value="1"/>
</dbReference>
<evidence type="ECO:0000313" key="9">
    <source>
        <dbReference type="Proteomes" id="UP000243053"/>
    </source>
</evidence>
<gene>
    <name evidence="8" type="ORF">A9Q75_16495</name>
</gene>
<dbReference type="InterPro" id="IPR000917">
    <property type="entry name" value="Sulfatase_N"/>
</dbReference>
<dbReference type="PANTHER" id="PTHR45953:SF1">
    <property type="entry name" value="IDURONATE 2-SULFATASE"/>
    <property type="match status" value="1"/>
</dbReference>
<evidence type="ECO:0000256" key="4">
    <source>
        <dbReference type="ARBA" id="ARBA00022729"/>
    </source>
</evidence>
<keyword evidence="6" id="KW-0106">Calcium</keyword>
<evidence type="ECO:0000256" key="3">
    <source>
        <dbReference type="ARBA" id="ARBA00022723"/>
    </source>
</evidence>
<keyword evidence="3" id="KW-0479">Metal-binding</keyword>
<dbReference type="CDD" id="cd16030">
    <property type="entry name" value="iduronate-2-sulfatase"/>
    <property type="match status" value="1"/>
</dbReference>
<dbReference type="GO" id="GO:0005737">
    <property type="term" value="C:cytoplasm"/>
    <property type="evidence" value="ECO:0007669"/>
    <property type="project" value="TreeGrafter"/>
</dbReference>
<dbReference type="Pfam" id="PF00884">
    <property type="entry name" value="Sulfatase"/>
    <property type="match status" value="1"/>
</dbReference>
<keyword evidence="5" id="KW-0378">Hydrolase</keyword>
<keyword evidence="4" id="KW-0732">Signal</keyword>
<evidence type="ECO:0000313" key="8">
    <source>
        <dbReference type="EMBL" id="OUR76463.1"/>
    </source>
</evidence>
<evidence type="ECO:0000259" key="7">
    <source>
        <dbReference type="Pfam" id="PF00884"/>
    </source>
</evidence>
<dbReference type="InterPro" id="IPR035874">
    <property type="entry name" value="IDS"/>
</dbReference>
<dbReference type="GO" id="GO:0004423">
    <property type="term" value="F:iduronate-2-sulfatase activity"/>
    <property type="evidence" value="ECO:0007669"/>
    <property type="project" value="InterPro"/>
</dbReference>
<evidence type="ECO:0000256" key="6">
    <source>
        <dbReference type="ARBA" id="ARBA00022837"/>
    </source>
</evidence>
<comment type="cofactor">
    <cofactor evidence="1">
        <name>Ca(2+)</name>
        <dbReference type="ChEBI" id="CHEBI:29108"/>
    </cofactor>
</comment>
<reference evidence="9" key="1">
    <citation type="journal article" date="2017" name="Proc. Natl. Acad. Sci. U.S.A.">
        <title>Simulation of Deepwater Horizon oil plume reveals substrate specialization within a complex community of hydrocarbon degraders.</title>
        <authorList>
            <person name="Hu P."/>
            <person name="Dubinsky E.A."/>
            <person name="Probst A.J."/>
            <person name="Wang J."/>
            <person name="Sieber C.M.K."/>
            <person name="Tom L.M."/>
            <person name="Gardinali P."/>
            <person name="Banfield J.F."/>
            <person name="Atlas R.M."/>
            <person name="Andersen G.L."/>
        </authorList>
    </citation>
    <scope>NUCLEOTIDE SEQUENCE [LARGE SCALE GENOMIC DNA]</scope>
</reference>
<comment type="caution">
    <text evidence="8">The sequence shown here is derived from an EMBL/GenBank/DDBJ whole genome shotgun (WGS) entry which is preliminary data.</text>
</comment>
<dbReference type="AlphaFoldDB" id="A0A1Y5E114"/>
<dbReference type="Gene3D" id="3.40.720.10">
    <property type="entry name" value="Alkaline Phosphatase, subunit A"/>
    <property type="match status" value="1"/>
</dbReference>
<accession>A0A1Y5E114</accession>
<evidence type="ECO:0000256" key="2">
    <source>
        <dbReference type="ARBA" id="ARBA00008779"/>
    </source>
</evidence>
<name>A0A1Y5E114_COLPS</name>
<sequence length="478" mass="52942">MVSKELLKPNVLFIAVDDLRVQYGSYDFDKALTPNIDALSRQGVAFTKAYSNVPVCGASRASMLTGVRPTINRFVAFESAEKVAPWAPSIAKVFTDNGYTAYSLGKVFNNLTDHASDWSEFPWRPKGAKNEDLTTGNKKQDALLSRHDYLTPDNIKMAKKGVKNHPAFESADVADDAYKNGKVAQRAISDLQRLKKAGKPFFLAVGLKKPHLPFNAPSKYWDLYDESNIQLTKTPQRAKNAPAQAEHNWNELRNYGHDGTMPKKGTMPDDMAKKLIHGYHAATSYSDALVGQILAQLTALDLDDNTIVVLWGDHGWSLGEHSHWAKHSSYDVTNHIPLIIKVPGMTKGVFADGLVESVDIFPTLTELAGLPAPSSLQGDSLVPMLKDPNVKVNEAVFPRWKNADSIRTEQYFYTEWRAKPGGKGKGKGKSTKVVARMLFDHSVDPRETNNVAEKSIYADVVKNLHQQLATHIAQVETD</sequence>
<dbReference type="GO" id="GO:0046872">
    <property type="term" value="F:metal ion binding"/>
    <property type="evidence" value="ECO:0007669"/>
    <property type="project" value="UniProtKB-KW"/>
</dbReference>
<comment type="similarity">
    <text evidence="2">Belongs to the sulfatase family.</text>
</comment>
<dbReference type="EMBL" id="MAAF01000102">
    <property type="protein sequence ID" value="OUR76463.1"/>
    <property type="molecule type" value="Genomic_DNA"/>
</dbReference>
<dbReference type="InterPro" id="IPR017850">
    <property type="entry name" value="Alkaline_phosphatase_core_sf"/>
</dbReference>
<evidence type="ECO:0000256" key="5">
    <source>
        <dbReference type="ARBA" id="ARBA00022801"/>
    </source>
</evidence>
<proteinExistence type="inferred from homology"/>
<evidence type="ECO:0000256" key="1">
    <source>
        <dbReference type="ARBA" id="ARBA00001913"/>
    </source>
</evidence>
<dbReference type="Proteomes" id="UP000243053">
    <property type="component" value="Unassembled WGS sequence"/>
</dbReference>